<dbReference type="OrthoDB" id="134269at2157"/>
<feature type="region of interest" description="Disordered" evidence="1">
    <location>
        <begin position="419"/>
        <end position="485"/>
    </location>
</feature>
<dbReference type="OMA" id="HNCYLEG"/>
<dbReference type="GeneID" id="14207622"/>
<sequence>MRRRTLLRRSGALALGLSTSVLASSTADSPVATADSDESYEPLGRVAVDGAAEAVVGDAGETVYLATTTGFAVVDVSDPADPSLRFEEASIEVDGDPLLEILDVKVDGDRLVVPGPANESSNYPFHGFVCYDVSDPGDPEPVDEPYETGFHIHNCYLEGEILYVVANGRSENPLVVYNVGDGIEEIGRWSLAERDPGWKDVDWRTRYLHDVYVHDDVAYLAHWNAGTYLLDVSDPGTPASLSHVAETTLERTLEIEDDTEARLGLPGNDHYAAVDETGDLLAVGREAWATGGAEPDGPGGIDLYDVSESTAPELQGSIEPPAAVDESYEAGLWTTAHNFELWDGVLYSSWYRGGVNVYDVSDPTSPRALAWWRDPKTAGFWTARVAEPGETFVASSTPAIPNAPTDGALYTFPLAAGEQTEPPSLLEPDTAVPEGESGTPTGRSETGNAGDADGNRKARDPSLSVTARRRAVGRRSRSRDRRRRS</sequence>
<dbReference type="InterPro" id="IPR013211">
    <property type="entry name" value="LVIVD"/>
</dbReference>
<dbReference type="Pfam" id="PF08309">
    <property type="entry name" value="LVIVD"/>
    <property type="match status" value="2"/>
</dbReference>
<name>A0A1I3PYH3_9EURY</name>
<dbReference type="Proteomes" id="UP000182829">
    <property type="component" value="Unassembled WGS sequence"/>
</dbReference>
<protein>
    <submittedName>
        <fullName evidence="2">Uncharacterized conserved protein</fullName>
    </submittedName>
</protein>
<proteinExistence type="predicted"/>
<accession>A0A1I3PYH3</accession>
<feature type="compositionally biased region" description="Basic residues" evidence="1">
    <location>
        <begin position="467"/>
        <end position="485"/>
    </location>
</feature>
<organism evidence="2 3">
    <name type="scientific">Natronobacterium gregoryi</name>
    <dbReference type="NCBI Taxonomy" id="44930"/>
    <lineage>
        <taxon>Archaea</taxon>
        <taxon>Methanobacteriati</taxon>
        <taxon>Methanobacteriota</taxon>
        <taxon>Stenosarchaea group</taxon>
        <taxon>Halobacteria</taxon>
        <taxon>Halobacteriales</taxon>
        <taxon>Natrialbaceae</taxon>
        <taxon>Natronobacterium</taxon>
    </lineage>
</organism>
<reference evidence="2 3" key="1">
    <citation type="submission" date="2016-10" db="EMBL/GenBank/DDBJ databases">
        <authorList>
            <person name="de Groot N.N."/>
        </authorList>
    </citation>
    <scope>NUCLEOTIDE SEQUENCE [LARGE SCALE GENOMIC DNA]</scope>
    <source>
        <strain evidence="2 3">SP2</strain>
    </source>
</reference>
<dbReference type="RefSeq" id="WP_005576432.1">
    <property type="nucleotide sequence ID" value="NZ_FORO01000019.1"/>
</dbReference>
<evidence type="ECO:0000256" key="1">
    <source>
        <dbReference type="SAM" id="MobiDB-lite"/>
    </source>
</evidence>
<evidence type="ECO:0000313" key="2">
    <source>
        <dbReference type="EMBL" id="SFJ26445.1"/>
    </source>
</evidence>
<feature type="compositionally biased region" description="Polar residues" evidence="1">
    <location>
        <begin position="438"/>
        <end position="447"/>
    </location>
</feature>
<gene>
    <name evidence="2" type="ORF">SAMN05443661_11953</name>
</gene>
<dbReference type="EMBL" id="FORO01000019">
    <property type="protein sequence ID" value="SFJ26445.1"/>
    <property type="molecule type" value="Genomic_DNA"/>
</dbReference>
<evidence type="ECO:0000313" key="3">
    <source>
        <dbReference type="Proteomes" id="UP000182829"/>
    </source>
</evidence>
<dbReference type="AlphaFoldDB" id="A0A1I3PYH3"/>